<accession>A0A5B7TRG5</accession>
<keyword evidence="6" id="KW-1185">Reference proteome</keyword>
<dbReference type="KEGG" id="fbe:FF125_13030"/>
<evidence type="ECO:0000313" key="5">
    <source>
        <dbReference type="EMBL" id="QCX39315.1"/>
    </source>
</evidence>
<feature type="signal peptide" evidence="4">
    <location>
        <begin position="1"/>
        <end position="21"/>
    </location>
</feature>
<name>A0A5B7TRG5_9FLAO</name>
<comment type="function">
    <text evidence="1">May be involved in the biogenesis of curli organelles.</text>
</comment>
<dbReference type="Proteomes" id="UP000306229">
    <property type="component" value="Chromosome"/>
</dbReference>
<evidence type="ECO:0000256" key="2">
    <source>
        <dbReference type="ARBA" id="ARBA00014024"/>
    </source>
</evidence>
<dbReference type="EMBL" id="CP040749">
    <property type="protein sequence ID" value="QCX39315.1"/>
    <property type="molecule type" value="Genomic_DNA"/>
</dbReference>
<feature type="chain" id="PRO_5022698163" description="Curli production assembly/transport component CsgE" evidence="4">
    <location>
        <begin position="22"/>
        <end position="241"/>
    </location>
</feature>
<evidence type="ECO:0000256" key="3">
    <source>
        <dbReference type="ARBA" id="ARBA00022729"/>
    </source>
</evidence>
<dbReference type="OrthoDB" id="1524955at2"/>
<dbReference type="Pfam" id="PF10627">
    <property type="entry name" value="CsgE"/>
    <property type="match status" value="1"/>
</dbReference>
<proteinExistence type="predicted"/>
<evidence type="ECO:0000256" key="4">
    <source>
        <dbReference type="SAM" id="SignalP"/>
    </source>
</evidence>
<dbReference type="AlphaFoldDB" id="A0A5B7TRG5"/>
<reference evidence="5 6" key="1">
    <citation type="submission" date="2019-05" db="EMBL/GenBank/DDBJ databases">
        <title>Algicella ahnfeltiae gen. nov., sp. nov., a novel marine bacterium of the family Flavobacteriaceae isolated from a red alga.</title>
        <authorList>
            <person name="Nedashkovskaya O.I."/>
            <person name="Kukhlevskiy A.D."/>
            <person name="Kim S.-G."/>
            <person name="Zhukova N.V."/>
            <person name="Mikhailov V.V."/>
        </authorList>
    </citation>
    <scope>NUCLEOTIDE SEQUENCE [LARGE SCALE GENOMIC DNA]</scope>
    <source>
        <strain evidence="5 6">10Alg115</strain>
    </source>
</reference>
<organism evidence="5 6">
    <name type="scientific">Aureibaculum algae</name>
    <dbReference type="NCBI Taxonomy" id="2584122"/>
    <lineage>
        <taxon>Bacteria</taxon>
        <taxon>Pseudomonadati</taxon>
        <taxon>Bacteroidota</taxon>
        <taxon>Flavobacteriia</taxon>
        <taxon>Flavobacteriales</taxon>
        <taxon>Flavobacteriaceae</taxon>
        <taxon>Aureibaculum</taxon>
    </lineage>
</organism>
<sequence length="241" mass="27833">MNFRRLFFTGFCLFFCTIFMAQENNIAVKAVLKVENSEGLINIDGYAENTDNIYQSDLEYLLLSLKYGKNGNLSKNSQAGIFSLSPNESQKLSTLKINIQPNEEIKLFLYIRKEKLLISKDTLVISNKKKTEFNQAEAENFEIMGLVVDDVITKLGKDFYDYFYQKYSSSSLKYPFIINVNEKPMIGINSEITITIDDTDVYKTTTNPNQEYLEIMAQQAIFAINTYAQKRLLLAKRKIRF</sequence>
<dbReference type="InterPro" id="IPR018900">
    <property type="entry name" value="Curli_CsgE"/>
</dbReference>
<dbReference type="InterPro" id="IPR053722">
    <property type="entry name" value="Curli_assembly_CsgC/AgfC"/>
</dbReference>
<protein>
    <recommendedName>
        <fullName evidence="2">Curli production assembly/transport component CsgE</fullName>
    </recommendedName>
</protein>
<evidence type="ECO:0000256" key="1">
    <source>
        <dbReference type="ARBA" id="ARBA00003989"/>
    </source>
</evidence>
<dbReference type="RefSeq" id="WP_138950174.1">
    <property type="nucleotide sequence ID" value="NZ_CP040749.1"/>
</dbReference>
<keyword evidence="3 4" id="KW-0732">Signal</keyword>
<dbReference type="Gene3D" id="2.60.40.2420">
    <property type="match status" value="1"/>
</dbReference>
<gene>
    <name evidence="5" type="ORF">FF125_13030</name>
</gene>
<evidence type="ECO:0000313" key="6">
    <source>
        <dbReference type="Proteomes" id="UP000306229"/>
    </source>
</evidence>